<comment type="caution">
    <text evidence="1">The sequence shown here is derived from an EMBL/GenBank/DDBJ whole genome shotgun (WGS) entry which is preliminary data.</text>
</comment>
<sequence>METTVSRLQLIIPAYRMHTQQFNNAIDGISEADALKRIEDRTNHIVWMAGNLVNCRYWLANILGMADKDPNEQLFKDAKALDPAASYPSLTALKEEWHKISPLVFQKLQTVTDAELNEAYPFGMGVGFVEENKLNMVGMCIGREDYLFGQIGLMRRILDYPGMKYDIDESINY</sequence>
<dbReference type="Proteomes" id="UP001199816">
    <property type="component" value="Unassembled WGS sequence"/>
</dbReference>
<dbReference type="Gene3D" id="1.20.120.450">
    <property type="entry name" value="dinb family like domain"/>
    <property type="match status" value="1"/>
</dbReference>
<dbReference type="InterPro" id="IPR034660">
    <property type="entry name" value="DinB/YfiT-like"/>
</dbReference>
<accession>A0ABS8PQB6</accession>
<organism evidence="1 2">
    <name type="scientific">Niabella pedocola</name>
    <dbReference type="NCBI Taxonomy" id="1752077"/>
    <lineage>
        <taxon>Bacteria</taxon>
        <taxon>Pseudomonadati</taxon>
        <taxon>Bacteroidota</taxon>
        <taxon>Chitinophagia</taxon>
        <taxon>Chitinophagales</taxon>
        <taxon>Chitinophagaceae</taxon>
        <taxon>Niabella</taxon>
    </lineage>
</organism>
<protein>
    <submittedName>
        <fullName evidence="1">DinB family protein</fullName>
    </submittedName>
</protein>
<dbReference type="EMBL" id="JAJNEC010000005">
    <property type="protein sequence ID" value="MCD2423277.1"/>
    <property type="molecule type" value="Genomic_DNA"/>
</dbReference>
<name>A0ABS8PQB6_9BACT</name>
<dbReference type="SUPFAM" id="SSF109854">
    <property type="entry name" value="DinB/YfiT-like putative metalloenzymes"/>
    <property type="match status" value="1"/>
</dbReference>
<reference evidence="1 2" key="1">
    <citation type="submission" date="2021-11" db="EMBL/GenBank/DDBJ databases">
        <title>Genomic of Niabella pedocola.</title>
        <authorList>
            <person name="Wu T."/>
        </authorList>
    </citation>
    <scope>NUCLEOTIDE SEQUENCE [LARGE SCALE GENOMIC DNA]</scope>
    <source>
        <strain evidence="1 2">JCM 31011</strain>
    </source>
</reference>
<keyword evidence="2" id="KW-1185">Reference proteome</keyword>
<proteinExistence type="predicted"/>
<gene>
    <name evidence="1" type="ORF">LQ567_10940</name>
</gene>
<evidence type="ECO:0000313" key="1">
    <source>
        <dbReference type="EMBL" id="MCD2423277.1"/>
    </source>
</evidence>
<dbReference type="RefSeq" id="WP_231004541.1">
    <property type="nucleotide sequence ID" value="NZ_JAJNEC010000005.1"/>
</dbReference>
<evidence type="ECO:0000313" key="2">
    <source>
        <dbReference type="Proteomes" id="UP001199816"/>
    </source>
</evidence>